<sequence length="66" mass="7581">ANINEAIESVIKFQNIGRAIRIKSKIVENNLKPLPSSRPMETRIQSSRKIIQLRNTKGEIVNDPRR</sequence>
<keyword evidence="2" id="KW-1185">Reference proteome</keyword>
<dbReference type="Proteomes" id="UP000595437">
    <property type="component" value="Chromosome 21"/>
</dbReference>
<name>A0A7T8GKI8_CALRO</name>
<proteinExistence type="predicted"/>
<feature type="non-terminal residue" evidence="1">
    <location>
        <position position="1"/>
    </location>
</feature>
<gene>
    <name evidence="1" type="ORF">FKW44_025344</name>
</gene>
<accession>A0A7T8GKI8</accession>
<feature type="non-terminal residue" evidence="1">
    <location>
        <position position="66"/>
    </location>
</feature>
<reference evidence="2" key="1">
    <citation type="submission" date="2021-01" db="EMBL/GenBank/DDBJ databases">
        <title>Caligus Genome Assembly.</title>
        <authorList>
            <person name="Gallardo-Escarate C."/>
        </authorList>
    </citation>
    <scope>NUCLEOTIDE SEQUENCE [LARGE SCALE GENOMIC DNA]</scope>
</reference>
<protein>
    <submittedName>
        <fullName evidence="1">Uncharacterized protein</fullName>
    </submittedName>
</protein>
<evidence type="ECO:0000313" key="2">
    <source>
        <dbReference type="Proteomes" id="UP000595437"/>
    </source>
</evidence>
<dbReference type="EMBL" id="CP045910">
    <property type="protein sequence ID" value="QQP31667.1"/>
    <property type="molecule type" value="Genomic_DNA"/>
</dbReference>
<evidence type="ECO:0000313" key="1">
    <source>
        <dbReference type="EMBL" id="QQP31667.1"/>
    </source>
</evidence>
<organism evidence="1 2">
    <name type="scientific">Caligus rogercresseyi</name>
    <name type="common">Sea louse</name>
    <dbReference type="NCBI Taxonomy" id="217165"/>
    <lineage>
        <taxon>Eukaryota</taxon>
        <taxon>Metazoa</taxon>
        <taxon>Ecdysozoa</taxon>
        <taxon>Arthropoda</taxon>
        <taxon>Crustacea</taxon>
        <taxon>Multicrustacea</taxon>
        <taxon>Hexanauplia</taxon>
        <taxon>Copepoda</taxon>
        <taxon>Siphonostomatoida</taxon>
        <taxon>Caligidae</taxon>
        <taxon>Caligus</taxon>
    </lineage>
</organism>
<dbReference type="AlphaFoldDB" id="A0A7T8GKI8"/>